<dbReference type="VEuPathDB" id="FungiDB:CLCR_07619"/>
<dbReference type="eggNOG" id="KOG2245">
    <property type="taxonomic scope" value="Eukaryota"/>
</dbReference>
<dbReference type="OrthoDB" id="10263155at2759"/>
<protein>
    <submittedName>
        <fullName evidence="3">Poly(A) polymerase</fullName>
    </submittedName>
</protein>
<evidence type="ECO:0000259" key="2">
    <source>
        <dbReference type="Pfam" id="PF04457"/>
    </source>
</evidence>
<dbReference type="AlphaFoldDB" id="A0A1C1CN69"/>
<feature type="domain" description="MJ1316 RNA cyclic group end recognition" evidence="2">
    <location>
        <begin position="92"/>
        <end position="157"/>
    </location>
</feature>
<organism evidence="3 4">
    <name type="scientific">Cladophialophora carrionii</name>
    <dbReference type="NCBI Taxonomy" id="86049"/>
    <lineage>
        <taxon>Eukaryota</taxon>
        <taxon>Fungi</taxon>
        <taxon>Dikarya</taxon>
        <taxon>Ascomycota</taxon>
        <taxon>Pezizomycotina</taxon>
        <taxon>Eurotiomycetes</taxon>
        <taxon>Chaetothyriomycetidae</taxon>
        <taxon>Chaetothyriales</taxon>
        <taxon>Herpotrichiellaceae</taxon>
        <taxon>Cladophialophora</taxon>
    </lineage>
</organism>
<dbReference type="EMBL" id="LGRB01000010">
    <property type="protein sequence ID" value="OCT49968.1"/>
    <property type="molecule type" value="Genomic_DNA"/>
</dbReference>
<dbReference type="VEuPathDB" id="FungiDB:G647_08878"/>
<evidence type="ECO:0000313" key="3">
    <source>
        <dbReference type="EMBL" id="OCT49968.1"/>
    </source>
</evidence>
<gene>
    <name evidence="3" type="ORF">CLCR_07619</name>
</gene>
<comment type="caution">
    <text evidence="3">The sequence shown here is derived from an EMBL/GenBank/DDBJ whole genome shotgun (WGS) entry which is preliminary data.</text>
</comment>
<evidence type="ECO:0000256" key="1">
    <source>
        <dbReference type="SAM" id="MobiDB-lite"/>
    </source>
</evidence>
<proteinExistence type="predicted"/>
<evidence type="ECO:0000313" key="4">
    <source>
        <dbReference type="Proteomes" id="UP000094526"/>
    </source>
</evidence>
<dbReference type="Proteomes" id="UP000094526">
    <property type="component" value="Unassembled WGS sequence"/>
</dbReference>
<feature type="compositionally biased region" description="Basic and acidic residues" evidence="1">
    <location>
        <begin position="34"/>
        <end position="54"/>
    </location>
</feature>
<reference evidence="4" key="1">
    <citation type="submission" date="2015-07" db="EMBL/GenBank/DDBJ databases">
        <authorList>
            <person name="Teixeira M.M."/>
            <person name="Souza R.C."/>
            <person name="Almeida L.G."/>
            <person name="Vicente V.A."/>
            <person name="de Hoog S."/>
            <person name="Bocca A.L."/>
            <person name="de Almeida S.R."/>
            <person name="Vasconcelos A.T."/>
            <person name="Felipe M.S."/>
        </authorList>
    </citation>
    <scope>NUCLEOTIDE SEQUENCE [LARGE SCALE GENOMIC DNA]</scope>
    <source>
        <strain evidence="4">KSF</strain>
    </source>
</reference>
<dbReference type="InterPro" id="IPR040459">
    <property type="entry name" value="MJ1316"/>
</dbReference>
<dbReference type="STRING" id="86049.A0A1C1CN69"/>
<keyword evidence="4" id="KW-1185">Reference proteome</keyword>
<accession>A0A1C1CN69</accession>
<dbReference type="Pfam" id="PF04457">
    <property type="entry name" value="MJ1316"/>
    <property type="match status" value="1"/>
</dbReference>
<feature type="region of interest" description="Disordered" evidence="1">
    <location>
        <begin position="34"/>
        <end position="86"/>
    </location>
</feature>
<sequence>MAHGSPTEDQALESQSNAIDLLRSVAQEHLRKIDEERIQERNDGLRKTQDLERYAKHKRPGKQGTTASSHDTPLPKMRTAQGQSSLNIASRTRLQWDKDFDITEYVVGYLERFEGIKEMPAKNWISESTDEEWIPQHRIKYFKKICEGGDHDVVWDREARVDKIFGSGAGASRIDEDDKVDIVSEDGGVRLVP</sequence>
<name>A0A1C1CN69_9EURO</name>